<dbReference type="InterPro" id="IPR006527">
    <property type="entry name" value="F-box-assoc_dom_typ1"/>
</dbReference>
<sequence length="406" mass="46759">MESEAACQQSKPTKSMLPFSILPPELNTDILLRLPVSSVLKIRTVSKSCLAFTSTLEFIKAHLSVSANHKILLSFSQPNFNLKECSLTSLLYSSVLDTSDLDYPMKTYFWFIVGSVNGLICLSNRENELYLWNPSIRKHKKLPNFTFKFRDAARFIYGFGYDEFHDDYKVVACIYLHGSLPLFGDYVKIYSLKYDSWRSINFPRDWVKSFNCGKFVNGKLNWAYRSYCTGPFWRKGWNIISLDLADEKWEKVETPCYSKEDGVFELGVLENNLSVIRNGNYEGTDLDVWVMKEYGVKESWIKMFTFQYPHPHPHPHPCLMFLFNPPHLISNKGKILLMCGKTFLLYNLKDESITYPKFTTLGSDLVSVESTYLESLVSPVLQNDQGHNKNEVCVSSHGRNCVSNDL</sequence>
<dbReference type="NCBIfam" id="TIGR01640">
    <property type="entry name" value="F_box_assoc_1"/>
    <property type="match status" value="1"/>
</dbReference>
<dbReference type="InterPro" id="IPR050796">
    <property type="entry name" value="SCF_F-box_component"/>
</dbReference>
<proteinExistence type="predicted"/>
<feature type="domain" description="F-box associated beta-propeller type 1" evidence="1">
    <location>
        <begin position="113"/>
        <end position="377"/>
    </location>
</feature>
<name>A0A9J5XGP1_SOLCO</name>
<dbReference type="Proteomes" id="UP000824120">
    <property type="component" value="Chromosome 9"/>
</dbReference>
<dbReference type="Pfam" id="PF07734">
    <property type="entry name" value="FBA_1"/>
    <property type="match status" value="1"/>
</dbReference>
<comment type="caution">
    <text evidence="2">The sequence shown here is derived from an EMBL/GenBank/DDBJ whole genome shotgun (WGS) entry which is preliminary data.</text>
</comment>
<dbReference type="PANTHER" id="PTHR31672">
    <property type="entry name" value="BNACNNG10540D PROTEIN"/>
    <property type="match status" value="1"/>
</dbReference>
<evidence type="ECO:0000313" key="2">
    <source>
        <dbReference type="EMBL" id="KAG5587523.1"/>
    </source>
</evidence>
<dbReference type="PANTHER" id="PTHR31672:SF13">
    <property type="entry name" value="F-BOX PROTEIN CPR30-LIKE"/>
    <property type="match status" value="1"/>
</dbReference>
<evidence type="ECO:0000259" key="1">
    <source>
        <dbReference type="Pfam" id="PF07734"/>
    </source>
</evidence>
<dbReference type="EMBL" id="JACXVP010000009">
    <property type="protein sequence ID" value="KAG5587523.1"/>
    <property type="molecule type" value="Genomic_DNA"/>
</dbReference>
<accession>A0A9J5XGP1</accession>
<evidence type="ECO:0000313" key="3">
    <source>
        <dbReference type="Proteomes" id="UP000824120"/>
    </source>
</evidence>
<gene>
    <name evidence="2" type="ORF">H5410_047957</name>
</gene>
<organism evidence="2 3">
    <name type="scientific">Solanum commersonii</name>
    <name type="common">Commerson's wild potato</name>
    <name type="synonym">Commerson's nightshade</name>
    <dbReference type="NCBI Taxonomy" id="4109"/>
    <lineage>
        <taxon>Eukaryota</taxon>
        <taxon>Viridiplantae</taxon>
        <taxon>Streptophyta</taxon>
        <taxon>Embryophyta</taxon>
        <taxon>Tracheophyta</taxon>
        <taxon>Spermatophyta</taxon>
        <taxon>Magnoliopsida</taxon>
        <taxon>eudicotyledons</taxon>
        <taxon>Gunneridae</taxon>
        <taxon>Pentapetalae</taxon>
        <taxon>asterids</taxon>
        <taxon>lamiids</taxon>
        <taxon>Solanales</taxon>
        <taxon>Solanaceae</taxon>
        <taxon>Solanoideae</taxon>
        <taxon>Solaneae</taxon>
        <taxon>Solanum</taxon>
    </lineage>
</organism>
<protein>
    <recommendedName>
        <fullName evidence="1">F-box associated beta-propeller type 1 domain-containing protein</fullName>
    </recommendedName>
</protein>
<dbReference type="OrthoDB" id="1845276at2759"/>
<dbReference type="AlphaFoldDB" id="A0A9J5XGP1"/>
<reference evidence="2 3" key="1">
    <citation type="submission" date="2020-09" db="EMBL/GenBank/DDBJ databases">
        <title>De no assembly of potato wild relative species, Solanum commersonii.</title>
        <authorList>
            <person name="Cho K."/>
        </authorList>
    </citation>
    <scope>NUCLEOTIDE SEQUENCE [LARGE SCALE GENOMIC DNA]</scope>
    <source>
        <strain evidence="2">LZ3.2</strain>
        <tissue evidence="2">Leaf</tissue>
    </source>
</reference>
<dbReference type="InterPro" id="IPR017451">
    <property type="entry name" value="F-box-assoc_interact_dom"/>
</dbReference>
<keyword evidence="3" id="KW-1185">Reference proteome</keyword>